<gene>
    <name evidence="2" type="ORF">ASPTUDRAFT_538739</name>
</gene>
<dbReference type="Proteomes" id="UP000184304">
    <property type="component" value="Unassembled WGS sequence"/>
</dbReference>
<evidence type="ECO:0000313" key="2">
    <source>
        <dbReference type="EMBL" id="OJI84847.1"/>
    </source>
</evidence>
<name>A0A1L9N671_ASPTC</name>
<dbReference type="AlphaFoldDB" id="A0A1L9N671"/>
<accession>A0A1L9N671</accession>
<reference evidence="3" key="1">
    <citation type="journal article" date="2017" name="Genome Biol.">
        <title>Comparative genomics reveals high biological diversity and specific adaptations in the industrially and medically important fungal genus Aspergillus.</title>
        <authorList>
            <person name="de Vries R.P."/>
            <person name="Riley R."/>
            <person name="Wiebenga A."/>
            <person name="Aguilar-Osorio G."/>
            <person name="Amillis S."/>
            <person name="Uchima C.A."/>
            <person name="Anderluh G."/>
            <person name="Asadollahi M."/>
            <person name="Askin M."/>
            <person name="Barry K."/>
            <person name="Battaglia E."/>
            <person name="Bayram O."/>
            <person name="Benocci T."/>
            <person name="Braus-Stromeyer S.A."/>
            <person name="Caldana C."/>
            <person name="Canovas D."/>
            <person name="Cerqueira G.C."/>
            <person name="Chen F."/>
            <person name="Chen W."/>
            <person name="Choi C."/>
            <person name="Clum A."/>
            <person name="Dos Santos R.A."/>
            <person name="Damasio A.R."/>
            <person name="Diallinas G."/>
            <person name="Emri T."/>
            <person name="Fekete E."/>
            <person name="Flipphi M."/>
            <person name="Freyberg S."/>
            <person name="Gallo A."/>
            <person name="Gournas C."/>
            <person name="Habgood R."/>
            <person name="Hainaut M."/>
            <person name="Harispe M.L."/>
            <person name="Henrissat B."/>
            <person name="Hilden K.S."/>
            <person name="Hope R."/>
            <person name="Hossain A."/>
            <person name="Karabika E."/>
            <person name="Karaffa L."/>
            <person name="Karanyi Z."/>
            <person name="Krasevec N."/>
            <person name="Kuo A."/>
            <person name="Kusch H."/>
            <person name="LaButti K."/>
            <person name="Lagendijk E.L."/>
            <person name="Lapidus A."/>
            <person name="Levasseur A."/>
            <person name="Lindquist E."/>
            <person name="Lipzen A."/>
            <person name="Logrieco A.F."/>
            <person name="MacCabe A."/>
            <person name="Maekelae M.R."/>
            <person name="Malavazi I."/>
            <person name="Melin P."/>
            <person name="Meyer V."/>
            <person name="Mielnichuk N."/>
            <person name="Miskei M."/>
            <person name="Molnar A.P."/>
            <person name="Mule G."/>
            <person name="Ngan C.Y."/>
            <person name="Orejas M."/>
            <person name="Orosz E."/>
            <person name="Ouedraogo J.P."/>
            <person name="Overkamp K.M."/>
            <person name="Park H.-S."/>
            <person name="Perrone G."/>
            <person name="Piumi F."/>
            <person name="Punt P.J."/>
            <person name="Ram A.F."/>
            <person name="Ramon A."/>
            <person name="Rauscher S."/>
            <person name="Record E."/>
            <person name="Riano-Pachon D.M."/>
            <person name="Robert V."/>
            <person name="Roehrig J."/>
            <person name="Ruller R."/>
            <person name="Salamov A."/>
            <person name="Salih N.S."/>
            <person name="Samson R.A."/>
            <person name="Sandor E."/>
            <person name="Sanguinetti M."/>
            <person name="Schuetze T."/>
            <person name="Sepcic K."/>
            <person name="Shelest E."/>
            <person name="Sherlock G."/>
            <person name="Sophianopoulou V."/>
            <person name="Squina F.M."/>
            <person name="Sun H."/>
            <person name="Susca A."/>
            <person name="Todd R.B."/>
            <person name="Tsang A."/>
            <person name="Unkles S.E."/>
            <person name="van de Wiele N."/>
            <person name="van Rossen-Uffink D."/>
            <person name="Oliveira J.V."/>
            <person name="Vesth T.C."/>
            <person name="Visser J."/>
            <person name="Yu J.-H."/>
            <person name="Zhou M."/>
            <person name="Andersen M.R."/>
            <person name="Archer D.B."/>
            <person name="Baker S.E."/>
            <person name="Benoit I."/>
            <person name="Brakhage A.A."/>
            <person name="Braus G.H."/>
            <person name="Fischer R."/>
            <person name="Frisvad J.C."/>
            <person name="Goldman G.H."/>
            <person name="Houbraken J."/>
            <person name="Oakley B."/>
            <person name="Pocsi I."/>
            <person name="Scazzocchio C."/>
            <person name="Seiboth B."/>
            <person name="vanKuyk P.A."/>
            <person name="Wortman J."/>
            <person name="Dyer P.S."/>
            <person name="Grigoriev I.V."/>
        </authorList>
    </citation>
    <scope>NUCLEOTIDE SEQUENCE [LARGE SCALE GENOMIC DNA]</scope>
    <source>
        <strain evidence="3">CBS 134.48</strain>
    </source>
</reference>
<organism evidence="2 3">
    <name type="scientific">Aspergillus tubingensis (strain CBS 134.48)</name>
    <dbReference type="NCBI Taxonomy" id="767770"/>
    <lineage>
        <taxon>Eukaryota</taxon>
        <taxon>Fungi</taxon>
        <taxon>Dikarya</taxon>
        <taxon>Ascomycota</taxon>
        <taxon>Pezizomycotina</taxon>
        <taxon>Eurotiomycetes</taxon>
        <taxon>Eurotiomycetidae</taxon>
        <taxon>Eurotiales</taxon>
        <taxon>Aspergillaceae</taxon>
        <taxon>Aspergillus</taxon>
        <taxon>Aspergillus subgen. Circumdati</taxon>
    </lineage>
</organism>
<evidence type="ECO:0000256" key="1">
    <source>
        <dbReference type="SAM" id="MobiDB-lite"/>
    </source>
</evidence>
<keyword evidence="3" id="KW-1185">Reference proteome</keyword>
<protein>
    <submittedName>
        <fullName evidence="2">Uncharacterized protein</fullName>
    </submittedName>
</protein>
<evidence type="ECO:0000313" key="3">
    <source>
        <dbReference type="Proteomes" id="UP000184304"/>
    </source>
</evidence>
<dbReference type="VEuPathDB" id="FungiDB:ASPTUDRAFT_538739"/>
<dbReference type="EMBL" id="KV878198">
    <property type="protein sequence ID" value="OJI84847.1"/>
    <property type="molecule type" value="Genomic_DNA"/>
</dbReference>
<feature type="region of interest" description="Disordered" evidence="1">
    <location>
        <begin position="14"/>
        <end position="50"/>
    </location>
</feature>
<sequence>MSLVQALHYEVTTPTPSLSHPAVPSPLPSIPQTPADDTQDPLNGPLQQSVAPTAGQAVFERAPSVQITQSRRLAITVLLLLANLVQVSYPSIHRSSNAKACQMTVSFAGIAGGTLLGESLDGQESSATWVGASYALVAAGATRIPS</sequence>
<proteinExistence type="predicted"/>